<keyword evidence="11" id="KW-0133">Cell shape</keyword>
<organism evidence="22 23">
    <name type="scientific">Leptospira fletcheri</name>
    <dbReference type="NCBI Taxonomy" id="2484981"/>
    <lineage>
        <taxon>Bacteria</taxon>
        <taxon>Pseudomonadati</taxon>
        <taxon>Spirochaetota</taxon>
        <taxon>Spirochaetia</taxon>
        <taxon>Leptospirales</taxon>
        <taxon>Leptospiraceae</taxon>
        <taxon>Leptospira</taxon>
    </lineage>
</organism>
<dbReference type="GO" id="GO:0009252">
    <property type="term" value="P:peptidoglycan biosynthetic process"/>
    <property type="evidence" value="ECO:0007669"/>
    <property type="project" value="UniProtKB-KW"/>
</dbReference>
<comment type="caution">
    <text evidence="22">The sequence shown here is derived from an EMBL/GenBank/DDBJ whole genome shotgun (WGS) entry which is preliminary data.</text>
</comment>
<evidence type="ECO:0000256" key="17">
    <source>
        <dbReference type="ARBA" id="ARBA00049902"/>
    </source>
</evidence>
<keyword evidence="13 19" id="KW-0472">Membrane</keyword>
<evidence type="ECO:0000256" key="15">
    <source>
        <dbReference type="ARBA" id="ARBA00023316"/>
    </source>
</evidence>
<evidence type="ECO:0000259" key="21">
    <source>
        <dbReference type="Pfam" id="PF00912"/>
    </source>
</evidence>
<evidence type="ECO:0000259" key="20">
    <source>
        <dbReference type="Pfam" id="PF00905"/>
    </source>
</evidence>
<dbReference type="InterPro" id="IPR001460">
    <property type="entry name" value="PCN-bd_Tpept"/>
</dbReference>
<dbReference type="InterPro" id="IPR001264">
    <property type="entry name" value="Glyco_trans_51"/>
</dbReference>
<dbReference type="Proteomes" id="UP000298458">
    <property type="component" value="Unassembled WGS sequence"/>
</dbReference>
<sequence>MNKARIFEILSSLLGYLKKNWKFLLKYCSVAGLIVSAFLVGGSYVVWLTKQDEVIRNLETFQKEISNSYDPDRSKPIRILDKNGKLIGEFSRRKFRPIRTDNLINHGNIIWALLSSEDQDFYRHGGVNYASLARAVIVNLTTFRKQGGSTITQQLAKLTLDLGARNIFNKLTEFYCTFYLENRFDKNTILAMYLNRIFLGEGNTGVEEASRYYFNKPAFELTPAEAALLVGTIPAPSNYNAVRNPKVALKRQRMVLFLMAENKQLHPRSNSVEKEFERKIDSNIRKFRTFYKVEETKDEENKISVTSEIGKYGFDKDFNVNLAPDFNFQIRQFVIENFSEIDLETRGMNVYTTLDFDKQDSAERALREGIEGVRKKLSEEKAAYLKSGKNEEAAIQKKIIENMNGSLISIHPSNGHVEALVGSYKISNIFRFNRAVSAVRQPGSVIKALVYLLAFEKRIITPISIVTDEEIKIRGYSPKNWYKGYRGDMQARIAFAQSVNTVAVKLLNEVGVGNFLDALGKILDLDRAQLNERFQPNLSLALGSGELSPKELATIYATIANLGKKVKPIEILRIADFEGSELFSLPPTQPGDVEQILDPVACAMVLNLLEAVVSEEGTMKVGLKGEDRFPMGGKTGTVQSPKEARKRWGNRKGVRDAWFAGVNPNLVTAVWIGNDAGAPFPGSGSGISGSVWFKYVSYVARTIGFGDSLIPPFNGDYVKVDLCGETGGLLSGESGCQHPLYGQYFHIGDQPASSVAAPLKEGAKSESTGEALSEEDSVELELPKISEKE</sequence>
<dbReference type="GO" id="GO:0008658">
    <property type="term" value="F:penicillin binding"/>
    <property type="evidence" value="ECO:0007669"/>
    <property type="project" value="InterPro"/>
</dbReference>
<comment type="catalytic activity">
    <reaction evidence="17">
        <text>[GlcNAc-(1-&gt;4)-Mur2Ac(oyl-L-Ala-gamma-D-Glu-L-Lys-D-Ala-D-Ala)](n)-di-trans,octa-cis-undecaprenyl diphosphate + beta-D-GlcNAc-(1-&gt;4)-Mur2Ac(oyl-L-Ala-gamma-D-Glu-L-Lys-D-Ala-D-Ala)-di-trans,octa-cis-undecaprenyl diphosphate = [GlcNAc-(1-&gt;4)-Mur2Ac(oyl-L-Ala-gamma-D-Glu-L-Lys-D-Ala-D-Ala)](n+1)-di-trans,octa-cis-undecaprenyl diphosphate + di-trans,octa-cis-undecaprenyl diphosphate + H(+)</text>
        <dbReference type="Rhea" id="RHEA:23708"/>
        <dbReference type="Rhea" id="RHEA-COMP:9602"/>
        <dbReference type="Rhea" id="RHEA-COMP:9603"/>
        <dbReference type="ChEBI" id="CHEBI:15378"/>
        <dbReference type="ChEBI" id="CHEBI:58405"/>
        <dbReference type="ChEBI" id="CHEBI:60033"/>
        <dbReference type="ChEBI" id="CHEBI:78435"/>
        <dbReference type="EC" id="2.4.99.28"/>
    </reaction>
</comment>
<evidence type="ECO:0000256" key="9">
    <source>
        <dbReference type="ARBA" id="ARBA00022679"/>
    </source>
</evidence>
<evidence type="ECO:0000256" key="16">
    <source>
        <dbReference type="ARBA" id="ARBA00034000"/>
    </source>
</evidence>
<dbReference type="Gene3D" id="3.40.710.10">
    <property type="entry name" value="DD-peptidase/beta-lactamase superfamily"/>
    <property type="match status" value="1"/>
</dbReference>
<feature type="domain" description="Glycosyl transferase family 51" evidence="21">
    <location>
        <begin position="84"/>
        <end position="259"/>
    </location>
</feature>
<dbReference type="GO" id="GO:0009002">
    <property type="term" value="F:serine-type D-Ala-D-Ala carboxypeptidase activity"/>
    <property type="evidence" value="ECO:0007669"/>
    <property type="project" value="UniProtKB-EC"/>
</dbReference>
<dbReference type="GO" id="GO:0030288">
    <property type="term" value="C:outer membrane-bounded periplasmic space"/>
    <property type="evidence" value="ECO:0007669"/>
    <property type="project" value="TreeGrafter"/>
</dbReference>
<evidence type="ECO:0000256" key="12">
    <source>
        <dbReference type="ARBA" id="ARBA00022984"/>
    </source>
</evidence>
<dbReference type="InterPro" id="IPR036950">
    <property type="entry name" value="PBP_transglycosylase"/>
</dbReference>
<dbReference type="InterPro" id="IPR050396">
    <property type="entry name" value="Glycosyltr_51/Transpeptidase"/>
</dbReference>
<evidence type="ECO:0000256" key="3">
    <source>
        <dbReference type="ARBA" id="ARBA00007090"/>
    </source>
</evidence>
<evidence type="ECO:0000256" key="7">
    <source>
        <dbReference type="ARBA" id="ARBA00022670"/>
    </source>
</evidence>
<protein>
    <submittedName>
        <fullName evidence="22">Penicillin-binding protein</fullName>
    </submittedName>
</protein>
<evidence type="ECO:0000256" key="8">
    <source>
        <dbReference type="ARBA" id="ARBA00022676"/>
    </source>
</evidence>
<feature type="region of interest" description="Disordered" evidence="18">
    <location>
        <begin position="758"/>
        <end position="789"/>
    </location>
</feature>
<dbReference type="GO" id="GO:0005886">
    <property type="term" value="C:plasma membrane"/>
    <property type="evidence" value="ECO:0007669"/>
    <property type="project" value="UniProtKB-SubCell"/>
</dbReference>
<evidence type="ECO:0000256" key="13">
    <source>
        <dbReference type="ARBA" id="ARBA00023136"/>
    </source>
</evidence>
<evidence type="ECO:0000256" key="6">
    <source>
        <dbReference type="ARBA" id="ARBA00022645"/>
    </source>
</evidence>
<evidence type="ECO:0000256" key="10">
    <source>
        <dbReference type="ARBA" id="ARBA00022801"/>
    </source>
</evidence>
<keyword evidence="23" id="KW-1185">Reference proteome</keyword>
<keyword evidence="19" id="KW-1133">Transmembrane helix</keyword>
<feature type="domain" description="Penicillin-binding protein transpeptidase" evidence="20">
    <location>
        <begin position="408"/>
        <end position="667"/>
    </location>
</feature>
<evidence type="ECO:0000313" key="23">
    <source>
        <dbReference type="Proteomes" id="UP000298458"/>
    </source>
</evidence>
<dbReference type="Gene3D" id="1.10.3810.10">
    <property type="entry name" value="Biosynthetic peptidoglycan transglycosylase-like"/>
    <property type="match status" value="1"/>
</dbReference>
<dbReference type="InterPro" id="IPR012338">
    <property type="entry name" value="Beta-lactam/transpept-like"/>
</dbReference>
<dbReference type="GO" id="GO:0006508">
    <property type="term" value="P:proteolysis"/>
    <property type="evidence" value="ECO:0007669"/>
    <property type="project" value="UniProtKB-KW"/>
</dbReference>
<keyword evidence="10" id="KW-0378">Hydrolase</keyword>
<evidence type="ECO:0000256" key="18">
    <source>
        <dbReference type="SAM" id="MobiDB-lite"/>
    </source>
</evidence>
<dbReference type="SUPFAM" id="SSF53955">
    <property type="entry name" value="Lysozyme-like"/>
    <property type="match status" value="1"/>
</dbReference>
<feature type="transmembrane region" description="Helical" evidence="19">
    <location>
        <begin position="24"/>
        <end position="47"/>
    </location>
</feature>
<dbReference type="GO" id="GO:0071555">
    <property type="term" value="P:cell wall organization"/>
    <property type="evidence" value="ECO:0007669"/>
    <property type="project" value="UniProtKB-KW"/>
</dbReference>
<evidence type="ECO:0000313" key="22">
    <source>
        <dbReference type="EMBL" id="TGK12027.1"/>
    </source>
</evidence>
<evidence type="ECO:0000256" key="11">
    <source>
        <dbReference type="ARBA" id="ARBA00022960"/>
    </source>
</evidence>
<evidence type="ECO:0000256" key="5">
    <source>
        <dbReference type="ARBA" id="ARBA00022475"/>
    </source>
</evidence>
<comment type="similarity">
    <text evidence="3">In the C-terminal section; belongs to the transpeptidase family.</text>
</comment>
<keyword evidence="19" id="KW-0812">Transmembrane</keyword>
<keyword evidence="8" id="KW-0328">Glycosyltransferase</keyword>
<dbReference type="PANTHER" id="PTHR32282">
    <property type="entry name" value="BINDING PROTEIN TRANSPEPTIDASE, PUTATIVE-RELATED"/>
    <property type="match status" value="1"/>
</dbReference>
<dbReference type="Pfam" id="PF00905">
    <property type="entry name" value="Transpeptidase"/>
    <property type="match status" value="1"/>
</dbReference>
<evidence type="ECO:0000256" key="4">
    <source>
        <dbReference type="ARBA" id="ARBA00007739"/>
    </source>
</evidence>
<dbReference type="GO" id="GO:0008360">
    <property type="term" value="P:regulation of cell shape"/>
    <property type="evidence" value="ECO:0007669"/>
    <property type="project" value="UniProtKB-KW"/>
</dbReference>
<keyword evidence="12" id="KW-0573">Peptidoglycan synthesis</keyword>
<keyword evidence="14" id="KW-0511">Multifunctional enzyme</keyword>
<keyword evidence="15" id="KW-0961">Cell wall biogenesis/degradation</keyword>
<dbReference type="Pfam" id="PF00912">
    <property type="entry name" value="Transgly"/>
    <property type="match status" value="1"/>
</dbReference>
<dbReference type="InterPro" id="IPR023346">
    <property type="entry name" value="Lysozyme-like_dom_sf"/>
</dbReference>
<comment type="subcellular location">
    <subcellularLocation>
        <location evidence="1">Cell membrane</location>
    </subcellularLocation>
</comment>
<evidence type="ECO:0000256" key="14">
    <source>
        <dbReference type="ARBA" id="ARBA00023268"/>
    </source>
</evidence>
<evidence type="ECO:0000256" key="1">
    <source>
        <dbReference type="ARBA" id="ARBA00004236"/>
    </source>
</evidence>
<dbReference type="AlphaFoldDB" id="A0A4R9GHB3"/>
<evidence type="ECO:0000256" key="19">
    <source>
        <dbReference type="SAM" id="Phobius"/>
    </source>
</evidence>
<feature type="region of interest" description="Disordered" evidence="18">
    <location>
        <begin position="624"/>
        <end position="646"/>
    </location>
</feature>
<dbReference type="EMBL" id="RQET01000004">
    <property type="protein sequence ID" value="TGK12027.1"/>
    <property type="molecule type" value="Genomic_DNA"/>
</dbReference>
<keyword evidence="7" id="KW-0645">Protease</keyword>
<comment type="catalytic activity">
    <reaction evidence="16">
        <text>Preferential cleavage: (Ac)2-L-Lys-D-Ala-|-D-Ala. Also transpeptidation of peptidyl-alanyl moieties that are N-acyl substituents of D-alanine.</text>
        <dbReference type="EC" id="3.4.16.4"/>
    </reaction>
</comment>
<gene>
    <name evidence="22" type="ORF">EHO60_07075</name>
</gene>
<name>A0A4R9GHB3_9LEPT</name>
<dbReference type="GO" id="GO:0008955">
    <property type="term" value="F:peptidoglycan glycosyltransferase activity"/>
    <property type="evidence" value="ECO:0007669"/>
    <property type="project" value="UniProtKB-EC"/>
</dbReference>
<proteinExistence type="inferred from homology"/>
<dbReference type="RefSeq" id="WP_135767431.1">
    <property type="nucleotide sequence ID" value="NZ_RQET01000004.1"/>
</dbReference>
<dbReference type="SUPFAM" id="SSF56601">
    <property type="entry name" value="beta-lactamase/transpeptidase-like"/>
    <property type="match status" value="1"/>
</dbReference>
<keyword evidence="6" id="KW-0121">Carboxypeptidase</keyword>
<accession>A0A4R9GHB3</accession>
<reference evidence="22" key="1">
    <citation type="journal article" date="2019" name="PLoS Negl. Trop. Dis.">
        <title>Revisiting the worldwide diversity of Leptospira species in the environment.</title>
        <authorList>
            <person name="Vincent A.T."/>
            <person name="Schiettekatte O."/>
            <person name="Bourhy P."/>
            <person name="Veyrier F.J."/>
            <person name="Picardeau M."/>
        </authorList>
    </citation>
    <scope>NUCLEOTIDE SEQUENCE [LARGE SCALE GENOMIC DNA]</scope>
    <source>
        <strain evidence="22">SSW15</strain>
    </source>
</reference>
<comment type="similarity">
    <text evidence="4">In the N-terminal section; belongs to the glycosyltransferase 51 family.</text>
</comment>
<keyword evidence="9" id="KW-0808">Transferase</keyword>
<comment type="pathway">
    <text evidence="2">Cell wall biogenesis; peptidoglycan biosynthesis.</text>
</comment>
<dbReference type="PANTHER" id="PTHR32282:SF11">
    <property type="entry name" value="PENICILLIN-BINDING PROTEIN 1B"/>
    <property type="match status" value="1"/>
</dbReference>
<evidence type="ECO:0000256" key="2">
    <source>
        <dbReference type="ARBA" id="ARBA00004752"/>
    </source>
</evidence>
<dbReference type="OrthoDB" id="343702at2"/>
<keyword evidence="5" id="KW-1003">Cell membrane</keyword>